<dbReference type="AlphaFoldDB" id="A0A183NDV6"/>
<dbReference type="EMBL" id="UZAL01000232">
    <property type="protein sequence ID" value="VDO69154.1"/>
    <property type="molecule type" value="Genomic_DNA"/>
</dbReference>
<name>A0A183NDV6_9TREM</name>
<gene>
    <name evidence="1" type="ORF">SMTD_LOCUS292</name>
</gene>
<protein>
    <submittedName>
        <fullName evidence="1">Uncharacterized protein</fullName>
    </submittedName>
</protein>
<reference evidence="1 2" key="1">
    <citation type="submission" date="2018-11" db="EMBL/GenBank/DDBJ databases">
        <authorList>
            <consortium name="Pathogen Informatics"/>
        </authorList>
    </citation>
    <scope>NUCLEOTIDE SEQUENCE [LARGE SCALE GENOMIC DNA]</scope>
    <source>
        <strain>Denwood</strain>
        <strain evidence="2">Zambia</strain>
    </source>
</reference>
<proteinExistence type="predicted"/>
<keyword evidence="2" id="KW-1185">Reference proteome</keyword>
<evidence type="ECO:0000313" key="1">
    <source>
        <dbReference type="EMBL" id="VDO69154.1"/>
    </source>
</evidence>
<dbReference type="Proteomes" id="UP000269396">
    <property type="component" value="Unassembled WGS sequence"/>
</dbReference>
<accession>A0A183NDV6</accession>
<organism evidence="1 2">
    <name type="scientific">Schistosoma mattheei</name>
    <dbReference type="NCBI Taxonomy" id="31246"/>
    <lineage>
        <taxon>Eukaryota</taxon>
        <taxon>Metazoa</taxon>
        <taxon>Spiralia</taxon>
        <taxon>Lophotrochozoa</taxon>
        <taxon>Platyhelminthes</taxon>
        <taxon>Trematoda</taxon>
        <taxon>Digenea</taxon>
        <taxon>Strigeidida</taxon>
        <taxon>Schistosomatoidea</taxon>
        <taxon>Schistosomatidae</taxon>
        <taxon>Schistosoma</taxon>
    </lineage>
</organism>
<sequence length="76" mass="8479">MMIMKDGILGNISQNRFPVTIIGAIVRFYFRLERPVIVNSQIAILLFPGLFKISANLTPDVQPPPLKISNTKPSNL</sequence>
<evidence type="ECO:0000313" key="2">
    <source>
        <dbReference type="Proteomes" id="UP000269396"/>
    </source>
</evidence>